<keyword evidence="10" id="KW-0175">Coiled coil</keyword>
<organism evidence="11 12">
    <name type="scientific">Cryptotermes secundus</name>
    <dbReference type="NCBI Taxonomy" id="105785"/>
    <lineage>
        <taxon>Eukaryota</taxon>
        <taxon>Metazoa</taxon>
        <taxon>Ecdysozoa</taxon>
        <taxon>Arthropoda</taxon>
        <taxon>Hexapoda</taxon>
        <taxon>Insecta</taxon>
        <taxon>Pterygota</taxon>
        <taxon>Neoptera</taxon>
        <taxon>Polyneoptera</taxon>
        <taxon>Dictyoptera</taxon>
        <taxon>Blattodea</taxon>
        <taxon>Blattoidea</taxon>
        <taxon>Termitoidae</taxon>
        <taxon>Kalotermitidae</taxon>
        <taxon>Cryptotermitinae</taxon>
        <taxon>Cryptotermes</taxon>
    </lineage>
</organism>
<evidence type="ECO:0000256" key="3">
    <source>
        <dbReference type="ARBA" id="ARBA00022448"/>
    </source>
</evidence>
<keyword evidence="8 9" id="KW-0472">Membrane</keyword>
<feature type="transmembrane region" description="Helical" evidence="9">
    <location>
        <begin position="572"/>
        <end position="598"/>
    </location>
</feature>
<proteinExistence type="inferred from homology"/>
<evidence type="ECO:0000313" key="12">
    <source>
        <dbReference type="Proteomes" id="UP000235965"/>
    </source>
</evidence>
<evidence type="ECO:0000256" key="7">
    <source>
        <dbReference type="ARBA" id="ARBA00023065"/>
    </source>
</evidence>
<keyword evidence="6 9" id="KW-1133">Transmembrane helix</keyword>
<keyword evidence="4 9" id="KW-0812">Transmembrane</keyword>
<accession>A0A2J7RKU2</accession>
<dbReference type="FunCoup" id="A0A2J7RKU2">
    <property type="interactions" value="467"/>
</dbReference>
<sequence>MGSFFRSEKMSLCQLFIQPEAAYSSVAELGEAGSVQFRDLNADVNAFQRKFVNEVRRCDELERKLRYIEAEVNKENLHIPEIEDLPNSPNPREIADLETALEKTENEILELSQNAVNLKSNFLELTELKHVLEKTESFFNEQEGIGGTDSLTRALISEDSAAQTTHIRGRLGFVAGVVPRERVPAFERMLWRISRGNVFLRQAELDQPLEDPSTGNEIFKTVFVTFFQGEQLKSRVKKVCAGFHASLYPCPNVATEREDMVKGVRTRLEDLNMVLNQTQDHRQRVLVSVVKELQNWMVMVRKMKAIYHTLNMFNVDVTKKCLIAECWVPVQDLAGVRKALEDGGRASGSSIPSFLNVIETSEAPPTFNRTNKFTRGFQNLIDSYGVSSYREVNPALYTIITFPFLFAIMFGDAGHGLILTAFGMYMVIGEKKLMKKKSSSEIWNIFFSGRYIILLMGLFSVYTGIIYNDIFSRSVNIFGSSWKIDGYTIEDIKENVELTLSPYTNFAKFRASPYPLGLDPIWQSATNKIIFLNSYKMKLSIIFGVIHMIFGVCLSVVNHIHFRKSIYIILEFVPQILFLLLLFAYMVAMMFIKWAIYYPQETMDCNNSTVSCSQATLDIIRYGPSCAPSVLILFINMMLFKSSPPTGEGCQEFMFDGQDLIQYVFVVVALLCIPVLLLGKPIYLLCCGHSKKSEHISENGDVNQGLELTPETFEAPSSSPAHTEHNEGDHQMGEIFIHQAIHTIEYILSTISHTASYLRLWALSLAHAQLSEVLWTMVLSNGLSGSAEGNAGSYVAGGIILYVVFAAWAVLTLAILVMMEGLSAFLHTLRLHWVEFMSKFYEGAGYVFQPFSFKMILESEDLEEE</sequence>
<dbReference type="PIRSF" id="PIRSF001293">
    <property type="entry name" value="ATP6V0A1"/>
    <property type="match status" value="1"/>
</dbReference>
<reference evidence="11 12" key="1">
    <citation type="submission" date="2017-12" db="EMBL/GenBank/DDBJ databases">
        <title>Hemimetabolous genomes reveal molecular basis of termite eusociality.</title>
        <authorList>
            <person name="Harrison M.C."/>
            <person name="Jongepier E."/>
            <person name="Robertson H.M."/>
            <person name="Arning N."/>
            <person name="Bitard-Feildel T."/>
            <person name="Chao H."/>
            <person name="Childers C.P."/>
            <person name="Dinh H."/>
            <person name="Doddapaneni H."/>
            <person name="Dugan S."/>
            <person name="Gowin J."/>
            <person name="Greiner C."/>
            <person name="Han Y."/>
            <person name="Hu H."/>
            <person name="Hughes D.S.T."/>
            <person name="Huylmans A.-K."/>
            <person name="Kemena C."/>
            <person name="Kremer L.P.M."/>
            <person name="Lee S.L."/>
            <person name="Lopez-Ezquerra A."/>
            <person name="Mallet L."/>
            <person name="Monroy-Kuhn J.M."/>
            <person name="Moser A."/>
            <person name="Murali S.C."/>
            <person name="Muzny D.M."/>
            <person name="Otani S."/>
            <person name="Piulachs M.-D."/>
            <person name="Poelchau M."/>
            <person name="Qu J."/>
            <person name="Schaub F."/>
            <person name="Wada-Katsumata A."/>
            <person name="Worley K.C."/>
            <person name="Xie Q."/>
            <person name="Ylla G."/>
            <person name="Poulsen M."/>
            <person name="Gibbs R.A."/>
            <person name="Schal C."/>
            <person name="Richards S."/>
            <person name="Belles X."/>
            <person name="Korb J."/>
            <person name="Bornberg-Bauer E."/>
        </authorList>
    </citation>
    <scope>NUCLEOTIDE SEQUENCE [LARGE SCALE GENOMIC DNA]</scope>
    <source>
        <tissue evidence="11">Whole body</tissue>
    </source>
</reference>
<feature type="transmembrane region" description="Helical" evidence="9">
    <location>
        <begin position="799"/>
        <end position="819"/>
    </location>
</feature>
<dbReference type="GO" id="GO:0005886">
    <property type="term" value="C:plasma membrane"/>
    <property type="evidence" value="ECO:0007669"/>
    <property type="project" value="TreeGrafter"/>
</dbReference>
<evidence type="ECO:0000256" key="2">
    <source>
        <dbReference type="ARBA" id="ARBA00009904"/>
    </source>
</evidence>
<dbReference type="STRING" id="105785.A0A2J7RKU2"/>
<keyword evidence="12" id="KW-1185">Reference proteome</keyword>
<dbReference type="PANTHER" id="PTHR11629">
    <property type="entry name" value="VACUOLAR PROTON ATPASES"/>
    <property type="match status" value="1"/>
</dbReference>
<dbReference type="InParanoid" id="A0A2J7RKU2"/>
<dbReference type="AlphaFoldDB" id="A0A2J7RKU2"/>
<dbReference type="Pfam" id="PF01496">
    <property type="entry name" value="V_ATPase_I"/>
    <property type="match status" value="1"/>
</dbReference>
<name>A0A2J7RKU2_9NEOP</name>
<dbReference type="Proteomes" id="UP000235965">
    <property type="component" value="Unassembled WGS sequence"/>
</dbReference>
<dbReference type="GO" id="GO:0051117">
    <property type="term" value="F:ATPase binding"/>
    <property type="evidence" value="ECO:0007669"/>
    <property type="project" value="TreeGrafter"/>
</dbReference>
<evidence type="ECO:0000256" key="8">
    <source>
        <dbReference type="ARBA" id="ARBA00023136"/>
    </source>
</evidence>
<dbReference type="EMBL" id="NEVH01002707">
    <property type="protein sequence ID" value="PNF41456.1"/>
    <property type="molecule type" value="Genomic_DNA"/>
</dbReference>
<dbReference type="InterPro" id="IPR002490">
    <property type="entry name" value="V-ATPase_116kDa_su"/>
</dbReference>
<feature type="transmembrane region" description="Helical" evidence="9">
    <location>
        <begin position="395"/>
        <end position="428"/>
    </location>
</feature>
<dbReference type="EMBL" id="NEVH01002707">
    <property type="protein sequence ID" value="PNF41457.1"/>
    <property type="molecule type" value="Genomic_DNA"/>
</dbReference>
<dbReference type="InterPro" id="IPR026028">
    <property type="entry name" value="V-type_ATPase_116kDa_su_euka"/>
</dbReference>
<feature type="transmembrane region" description="Helical" evidence="9">
    <location>
        <begin position="539"/>
        <end position="560"/>
    </location>
</feature>
<dbReference type="GO" id="GO:0007035">
    <property type="term" value="P:vacuolar acidification"/>
    <property type="evidence" value="ECO:0007669"/>
    <property type="project" value="TreeGrafter"/>
</dbReference>
<comment type="subcellular location">
    <subcellularLocation>
        <location evidence="1">Membrane</location>
        <topology evidence="1">Multi-pass membrane protein</topology>
    </subcellularLocation>
</comment>
<dbReference type="PANTHER" id="PTHR11629:SF61">
    <property type="entry name" value="V-TYPE PROTON ATPASE SUBUNIT A"/>
    <property type="match status" value="1"/>
</dbReference>
<evidence type="ECO:0000256" key="1">
    <source>
        <dbReference type="ARBA" id="ARBA00004141"/>
    </source>
</evidence>
<keyword evidence="3 9" id="KW-0813">Transport</keyword>
<keyword evidence="5 9" id="KW-0375">Hydrogen ion transport</keyword>
<keyword evidence="7 9" id="KW-0406">Ion transport</keyword>
<evidence type="ECO:0000256" key="10">
    <source>
        <dbReference type="SAM" id="Coils"/>
    </source>
</evidence>
<dbReference type="OrthoDB" id="10264220at2759"/>
<feature type="transmembrane region" description="Helical" evidence="9">
    <location>
        <begin position="760"/>
        <end position="779"/>
    </location>
</feature>
<feature type="transmembrane region" description="Helical" evidence="9">
    <location>
        <begin position="660"/>
        <end position="683"/>
    </location>
</feature>
<feature type="transmembrane region" description="Helical" evidence="9">
    <location>
        <begin position="448"/>
        <end position="467"/>
    </location>
</feature>
<feature type="coiled-coil region" evidence="10">
    <location>
        <begin position="44"/>
        <end position="121"/>
    </location>
</feature>
<comment type="similarity">
    <text evidence="2 9">Belongs to the V-ATPase 116 kDa subunit family.</text>
</comment>
<dbReference type="GO" id="GO:0046961">
    <property type="term" value="F:proton-transporting ATPase activity, rotational mechanism"/>
    <property type="evidence" value="ECO:0007669"/>
    <property type="project" value="InterPro"/>
</dbReference>
<evidence type="ECO:0000256" key="9">
    <source>
        <dbReference type="RuleBase" id="RU361189"/>
    </source>
</evidence>
<evidence type="ECO:0000313" key="11">
    <source>
        <dbReference type="EMBL" id="PNF41457.1"/>
    </source>
</evidence>
<comment type="function">
    <text evidence="9">Essential component of the vacuolar proton pump (V-ATPase), a multimeric enzyme that catalyzes the translocation of protons across the membranes. Required for assembly and activity of the V-ATPase.</text>
</comment>
<comment type="caution">
    <text evidence="11">The sequence shown here is derived from an EMBL/GenBank/DDBJ whole genome shotgun (WGS) entry which is preliminary data.</text>
</comment>
<evidence type="ECO:0000256" key="6">
    <source>
        <dbReference type="ARBA" id="ARBA00022989"/>
    </source>
</evidence>
<dbReference type="GO" id="GO:0000220">
    <property type="term" value="C:vacuolar proton-transporting V-type ATPase, V0 domain"/>
    <property type="evidence" value="ECO:0007669"/>
    <property type="project" value="InterPro"/>
</dbReference>
<evidence type="ECO:0000256" key="5">
    <source>
        <dbReference type="ARBA" id="ARBA00022781"/>
    </source>
</evidence>
<gene>
    <name evidence="11" type="ORF">B7P43_G13384</name>
</gene>
<evidence type="ECO:0000256" key="4">
    <source>
        <dbReference type="ARBA" id="ARBA00022692"/>
    </source>
</evidence>
<protein>
    <recommendedName>
        <fullName evidence="9">V-type proton ATPase subunit a</fullName>
    </recommendedName>
</protein>